<dbReference type="Proteomes" id="UP000527355">
    <property type="component" value="Unassembled WGS sequence"/>
</dbReference>
<evidence type="ECO:0000313" key="1">
    <source>
        <dbReference type="EMBL" id="KAF6379080.1"/>
    </source>
</evidence>
<proteinExistence type="predicted"/>
<protein>
    <submittedName>
        <fullName evidence="1">Uncharacterized protein</fullName>
    </submittedName>
</protein>
<name>A0A7J7ZZB5_MYOMY</name>
<comment type="caution">
    <text evidence="1">The sequence shown here is derived from an EMBL/GenBank/DDBJ whole genome shotgun (WGS) entry which is preliminary data.</text>
</comment>
<gene>
    <name evidence="1" type="ORF">mMyoMyo1_009924</name>
</gene>
<sequence>MKFEHRWVPRPGQQSGLIRFPASPPLPSLAACVPPPCSSPTGHLLLPLPPTHRHCTVLHLPYSPIPPLLLPSPPTSTTTHSQFPIPTLGPSPDWAIGAYGLEGGANCQYGGWTVGRLGPAIQGRNPGGWLLALRREPAFGPPGKGAVSAATHFQFPIPAWEPGPNSLIRACQPRGETSSLAGRPHQ</sequence>
<reference evidence="1 2" key="1">
    <citation type="journal article" date="2020" name="Nature">
        <title>Six reference-quality genomes reveal evolution of bat adaptations.</title>
        <authorList>
            <person name="Jebb D."/>
            <person name="Huang Z."/>
            <person name="Pippel M."/>
            <person name="Hughes G.M."/>
            <person name="Lavrichenko K."/>
            <person name="Devanna P."/>
            <person name="Winkler S."/>
            <person name="Jermiin L.S."/>
            <person name="Skirmuntt E.C."/>
            <person name="Katzourakis A."/>
            <person name="Burkitt-Gray L."/>
            <person name="Ray D.A."/>
            <person name="Sullivan K.A.M."/>
            <person name="Roscito J.G."/>
            <person name="Kirilenko B.M."/>
            <person name="Davalos L.M."/>
            <person name="Corthals A.P."/>
            <person name="Power M.L."/>
            <person name="Jones G."/>
            <person name="Ransome R.D."/>
            <person name="Dechmann D.K.N."/>
            <person name="Locatelli A.G."/>
            <person name="Puechmaille S.J."/>
            <person name="Fedrigo O."/>
            <person name="Jarvis E.D."/>
            <person name="Hiller M."/>
            <person name="Vernes S.C."/>
            <person name="Myers E.W."/>
            <person name="Teeling E.C."/>
        </authorList>
    </citation>
    <scope>NUCLEOTIDE SEQUENCE [LARGE SCALE GENOMIC DNA]</scope>
    <source>
        <strain evidence="1">MMyoMyo1</strain>
        <tissue evidence="1">Flight muscle</tissue>
    </source>
</reference>
<evidence type="ECO:0000313" key="2">
    <source>
        <dbReference type="Proteomes" id="UP000527355"/>
    </source>
</evidence>
<organism evidence="1 2">
    <name type="scientific">Myotis myotis</name>
    <name type="common">Greater mouse-eared bat</name>
    <name type="synonym">Vespertilio myotis</name>
    <dbReference type="NCBI Taxonomy" id="51298"/>
    <lineage>
        <taxon>Eukaryota</taxon>
        <taxon>Metazoa</taxon>
        <taxon>Chordata</taxon>
        <taxon>Craniata</taxon>
        <taxon>Vertebrata</taxon>
        <taxon>Euteleostomi</taxon>
        <taxon>Mammalia</taxon>
        <taxon>Eutheria</taxon>
        <taxon>Laurasiatheria</taxon>
        <taxon>Chiroptera</taxon>
        <taxon>Yangochiroptera</taxon>
        <taxon>Vespertilionidae</taxon>
        <taxon>Myotis</taxon>
    </lineage>
</organism>
<keyword evidence="2" id="KW-1185">Reference proteome</keyword>
<dbReference type="EMBL" id="JABWUV010000002">
    <property type="protein sequence ID" value="KAF6379080.1"/>
    <property type="molecule type" value="Genomic_DNA"/>
</dbReference>
<dbReference type="PROSITE" id="PS51257">
    <property type="entry name" value="PROKAR_LIPOPROTEIN"/>
    <property type="match status" value="1"/>
</dbReference>
<dbReference type="AlphaFoldDB" id="A0A7J7ZZB5"/>
<accession>A0A7J7ZZB5</accession>